<keyword evidence="8" id="KW-1185">Reference proteome</keyword>
<evidence type="ECO:0000256" key="2">
    <source>
        <dbReference type="ARBA" id="ARBA00022516"/>
    </source>
</evidence>
<feature type="domain" description="Phospholipid/glycerol acyltransferase" evidence="6">
    <location>
        <begin position="66"/>
        <end position="179"/>
    </location>
</feature>
<dbReference type="GO" id="GO:0016746">
    <property type="term" value="F:acyltransferase activity"/>
    <property type="evidence" value="ECO:0007669"/>
    <property type="project" value="UniProtKB-KW"/>
</dbReference>
<evidence type="ECO:0000256" key="4">
    <source>
        <dbReference type="ARBA" id="ARBA00023098"/>
    </source>
</evidence>
<dbReference type="PANTHER" id="PTHR10434:SF64">
    <property type="entry name" value="1-ACYL-SN-GLYCEROL-3-PHOSPHATE ACYLTRANSFERASE-RELATED"/>
    <property type="match status" value="1"/>
</dbReference>
<reference evidence="7 8" key="1">
    <citation type="submission" date="2022-10" db="EMBL/GenBank/DDBJ databases">
        <title>paucibacter sp. hw8 Genome sequencing.</title>
        <authorList>
            <person name="Park S."/>
        </authorList>
    </citation>
    <scope>NUCLEOTIDE SEQUENCE [LARGE SCALE GENOMIC DNA]</scope>
    <source>
        <strain evidence="8">hw8</strain>
    </source>
</reference>
<keyword evidence="3" id="KW-0808">Transferase</keyword>
<evidence type="ECO:0000256" key="3">
    <source>
        <dbReference type="ARBA" id="ARBA00022679"/>
    </source>
</evidence>
<dbReference type="CDD" id="cd07989">
    <property type="entry name" value="LPLAT_AGPAT-like"/>
    <property type="match status" value="1"/>
</dbReference>
<organism evidence="7 8">
    <name type="scientific">Roseateles koreensis</name>
    <dbReference type="NCBI Taxonomy" id="2987526"/>
    <lineage>
        <taxon>Bacteria</taxon>
        <taxon>Pseudomonadati</taxon>
        <taxon>Pseudomonadota</taxon>
        <taxon>Betaproteobacteria</taxon>
        <taxon>Burkholderiales</taxon>
        <taxon>Sphaerotilaceae</taxon>
        <taxon>Roseateles</taxon>
    </lineage>
</organism>
<evidence type="ECO:0000256" key="1">
    <source>
        <dbReference type="ARBA" id="ARBA00005189"/>
    </source>
</evidence>
<dbReference type="SMART" id="SM00563">
    <property type="entry name" value="PlsC"/>
    <property type="match status" value="1"/>
</dbReference>
<dbReference type="EMBL" id="JAQQXS010000002">
    <property type="protein sequence ID" value="MDC8784175.1"/>
    <property type="molecule type" value="Genomic_DNA"/>
</dbReference>
<protein>
    <submittedName>
        <fullName evidence="7">Lysophospholipid acyltransferase family protein</fullName>
    </submittedName>
</protein>
<sequence>MRSLLAVVRLLRLIGHLFYGVGLIRWRFGSLSLARRHVLIKRWSGKMLRILGVSLESSGTPRPGAKLILANHVSWLDIAAVHAVMPEARFVSKADVRDWPVVGLLVDGVGTLFIERTNKRDALRVVHQMADALKEGDTVAVFPEGTTGPGPELLPFHGNLLQAAIATEAPIQPVVLRWFEPGQRFSTTAQFIGTTSLIQSLWAILRARGLGVRVDVLTAMETAHADRRALAEHVREEISQRMAQP</sequence>
<comment type="caution">
    <text evidence="7">The sequence shown here is derived from an EMBL/GenBank/DDBJ whole genome shotgun (WGS) entry which is preliminary data.</text>
</comment>
<name>A0ABT5KP19_9BURK</name>
<evidence type="ECO:0000259" key="6">
    <source>
        <dbReference type="SMART" id="SM00563"/>
    </source>
</evidence>
<proteinExistence type="predicted"/>
<comment type="pathway">
    <text evidence="1">Lipid metabolism.</text>
</comment>
<dbReference type="RefSeq" id="WP_273595286.1">
    <property type="nucleotide sequence ID" value="NZ_JAQQXS010000002.1"/>
</dbReference>
<dbReference type="Pfam" id="PF01553">
    <property type="entry name" value="Acyltransferase"/>
    <property type="match status" value="1"/>
</dbReference>
<evidence type="ECO:0000313" key="8">
    <source>
        <dbReference type="Proteomes" id="UP001219862"/>
    </source>
</evidence>
<evidence type="ECO:0000256" key="5">
    <source>
        <dbReference type="ARBA" id="ARBA00023315"/>
    </source>
</evidence>
<dbReference type="PANTHER" id="PTHR10434">
    <property type="entry name" value="1-ACYL-SN-GLYCEROL-3-PHOSPHATE ACYLTRANSFERASE"/>
    <property type="match status" value="1"/>
</dbReference>
<gene>
    <name evidence="7" type="ORF">PRZ01_03080</name>
</gene>
<dbReference type="SUPFAM" id="SSF69593">
    <property type="entry name" value="Glycerol-3-phosphate (1)-acyltransferase"/>
    <property type="match status" value="1"/>
</dbReference>
<keyword evidence="4" id="KW-0443">Lipid metabolism</keyword>
<accession>A0ABT5KP19</accession>
<keyword evidence="5 7" id="KW-0012">Acyltransferase</keyword>
<dbReference type="Proteomes" id="UP001219862">
    <property type="component" value="Unassembled WGS sequence"/>
</dbReference>
<keyword evidence="2" id="KW-0444">Lipid biosynthesis</keyword>
<dbReference type="InterPro" id="IPR002123">
    <property type="entry name" value="Plipid/glycerol_acylTrfase"/>
</dbReference>
<evidence type="ECO:0000313" key="7">
    <source>
        <dbReference type="EMBL" id="MDC8784175.1"/>
    </source>
</evidence>